<gene>
    <name evidence="1" type="ORF">PS854_01523</name>
</gene>
<accession>A0A5E7IHT8</accession>
<dbReference type="AlphaFoldDB" id="A0A5E7IHT8"/>
<evidence type="ECO:0000313" key="2">
    <source>
        <dbReference type="Proteomes" id="UP000327111"/>
    </source>
</evidence>
<organism evidence="1 2">
    <name type="scientific">Pseudomonas fluorescens</name>
    <dbReference type="NCBI Taxonomy" id="294"/>
    <lineage>
        <taxon>Bacteria</taxon>
        <taxon>Pseudomonadati</taxon>
        <taxon>Pseudomonadota</taxon>
        <taxon>Gammaproteobacteria</taxon>
        <taxon>Pseudomonadales</taxon>
        <taxon>Pseudomonadaceae</taxon>
        <taxon>Pseudomonas</taxon>
    </lineage>
</organism>
<dbReference type="InterPro" id="IPR046685">
    <property type="entry name" value="DUF6555"/>
</dbReference>
<proteinExistence type="predicted"/>
<name>A0A5E7IHT8_PSEFL</name>
<reference evidence="1 2" key="1">
    <citation type="submission" date="2019-09" db="EMBL/GenBank/DDBJ databases">
        <authorList>
            <person name="Chandra G."/>
            <person name="Truman W A."/>
        </authorList>
    </citation>
    <scope>NUCLEOTIDE SEQUENCE [LARGE SCALE GENOMIC DNA]</scope>
    <source>
        <strain evidence="1">PS854</strain>
    </source>
</reference>
<dbReference type="Proteomes" id="UP000327111">
    <property type="component" value="Unassembled WGS sequence"/>
</dbReference>
<sequence length="84" mass="9348">MARTDIFIIDYKLHGQPKSFIIRAQAMGNVAAWHWASCDAGIAPIPKPGRPPLKVISKPQAEKYGITEVKWRETAALEWTEASS</sequence>
<dbReference type="Pfam" id="PF20192">
    <property type="entry name" value="DUF6555"/>
    <property type="match status" value="1"/>
</dbReference>
<protein>
    <submittedName>
        <fullName evidence="1">Uncharacterized protein</fullName>
    </submittedName>
</protein>
<dbReference type="RefSeq" id="WP_150732963.1">
    <property type="nucleotide sequence ID" value="NZ_CABVIF010000002.1"/>
</dbReference>
<evidence type="ECO:0000313" key="1">
    <source>
        <dbReference type="EMBL" id="VVO75496.1"/>
    </source>
</evidence>
<dbReference type="EMBL" id="CABVIF010000002">
    <property type="protein sequence ID" value="VVO75496.1"/>
    <property type="molecule type" value="Genomic_DNA"/>
</dbReference>